<dbReference type="GO" id="GO:0003700">
    <property type="term" value="F:DNA-binding transcription factor activity"/>
    <property type="evidence" value="ECO:0007669"/>
    <property type="project" value="InterPro"/>
</dbReference>
<organism evidence="5 6">
    <name type="scientific">Ramlibacter tataouinensis</name>
    <dbReference type="NCBI Taxonomy" id="94132"/>
    <lineage>
        <taxon>Bacteria</taxon>
        <taxon>Pseudomonadati</taxon>
        <taxon>Pseudomonadota</taxon>
        <taxon>Betaproteobacteria</taxon>
        <taxon>Burkholderiales</taxon>
        <taxon>Comamonadaceae</taxon>
        <taxon>Ramlibacter</taxon>
    </lineage>
</organism>
<name>A0A127JR68_9BURK</name>
<dbReference type="InterPro" id="IPR032783">
    <property type="entry name" value="AraC_lig"/>
</dbReference>
<dbReference type="AlphaFoldDB" id="A0A127JR68"/>
<dbReference type="InterPro" id="IPR018060">
    <property type="entry name" value="HTH_AraC"/>
</dbReference>
<dbReference type="PANTHER" id="PTHR46796">
    <property type="entry name" value="HTH-TYPE TRANSCRIPTIONAL ACTIVATOR RHAS-RELATED"/>
    <property type="match status" value="1"/>
</dbReference>
<dbReference type="PROSITE" id="PS01124">
    <property type="entry name" value="HTH_ARAC_FAMILY_2"/>
    <property type="match status" value="1"/>
</dbReference>
<evidence type="ECO:0000313" key="5">
    <source>
        <dbReference type="EMBL" id="AMO22470.1"/>
    </source>
</evidence>
<dbReference type="SUPFAM" id="SSF46689">
    <property type="entry name" value="Homeodomain-like"/>
    <property type="match status" value="2"/>
</dbReference>
<dbReference type="PATRIC" id="fig|94132.3.peg.1133"/>
<dbReference type="Gene3D" id="1.10.10.60">
    <property type="entry name" value="Homeodomain-like"/>
    <property type="match status" value="2"/>
</dbReference>
<evidence type="ECO:0000313" key="6">
    <source>
        <dbReference type="Proteomes" id="UP000070433"/>
    </source>
</evidence>
<sequence length="322" mass="34941">MLSDVLRSVRLTGSMLFLVDATTPWRSWAPQTEAFRRVVLPGSQHMVSYHVVTRGRCWAGLRDAPPESFETGDVLVIPHGDAYFLANPPDARASYGPEEAVAFFRQMAAGELPSVVPEGGGGAQQTQFICGFLGCDRRPFNPVLASLPRMIHLRGATALDGAMRHLVDFALCELREPAPGGKDVQLRLAELMFIEVVRRCLTTMAATQAGWLAGLGEPMVARALTLLHGAPARHWTLAELATQAGASRSVLAERFVQFVGQPPMQYLIQWRMQLATRMLAEPGAKVSGVAAALGYQSESAFSRAFKKCAGAAPGGWRRQPSE</sequence>
<evidence type="ECO:0000256" key="1">
    <source>
        <dbReference type="ARBA" id="ARBA00023015"/>
    </source>
</evidence>
<keyword evidence="6" id="KW-1185">Reference proteome</keyword>
<dbReference type="InterPro" id="IPR050204">
    <property type="entry name" value="AraC_XylS_family_regulators"/>
</dbReference>
<dbReference type="PANTHER" id="PTHR46796:SF7">
    <property type="entry name" value="ARAC FAMILY TRANSCRIPTIONAL REGULATOR"/>
    <property type="match status" value="1"/>
</dbReference>
<evidence type="ECO:0000256" key="2">
    <source>
        <dbReference type="ARBA" id="ARBA00023125"/>
    </source>
</evidence>
<dbReference type="EMBL" id="CP010951">
    <property type="protein sequence ID" value="AMO22470.1"/>
    <property type="molecule type" value="Genomic_DNA"/>
</dbReference>
<keyword evidence="2" id="KW-0238">DNA-binding</keyword>
<keyword evidence="1" id="KW-0805">Transcription regulation</keyword>
<feature type="domain" description="HTH araC/xylS-type" evidence="4">
    <location>
        <begin position="221"/>
        <end position="319"/>
    </location>
</feature>
<protein>
    <recommendedName>
        <fullName evidence="4">HTH araC/xylS-type domain-containing protein</fullName>
    </recommendedName>
</protein>
<accession>A0A127JR68</accession>
<dbReference type="Proteomes" id="UP000070433">
    <property type="component" value="Chromosome"/>
</dbReference>
<dbReference type="InterPro" id="IPR009057">
    <property type="entry name" value="Homeodomain-like_sf"/>
</dbReference>
<proteinExistence type="predicted"/>
<dbReference type="GO" id="GO:0043565">
    <property type="term" value="F:sequence-specific DNA binding"/>
    <property type="evidence" value="ECO:0007669"/>
    <property type="project" value="InterPro"/>
</dbReference>
<dbReference type="InterPro" id="IPR018062">
    <property type="entry name" value="HTH_AraC-typ_CS"/>
</dbReference>
<dbReference type="Pfam" id="PF12852">
    <property type="entry name" value="Cupin_6"/>
    <property type="match status" value="1"/>
</dbReference>
<evidence type="ECO:0000259" key="4">
    <source>
        <dbReference type="PROSITE" id="PS01124"/>
    </source>
</evidence>
<evidence type="ECO:0000256" key="3">
    <source>
        <dbReference type="ARBA" id="ARBA00023163"/>
    </source>
</evidence>
<dbReference type="SMART" id="SM00342">
    <property type="entry name" value="HTH_ARAC"/>
    <property type="match status" value="1"/>
</dbReference>
<gene>
    <name evidence="5" type="ORF">UC35_05630</name>
</gene>
<keyword evidence="3" id="KW-0804">Transcription</keyword>
<dbReference type="Pfam" id="PF12833">
    <property type="entry name" value="HTH_18"/>
    <property type="match status" value="1"/>
</dbReference>
<dbReference type="PROSITE" id="PS00041">
    <property type="entry name" value="HTH_ARAC_FAMILY_1"/>
    <property type="match status" value="1"/>
</dbReference>
<reference evidence="5 6" key="1">
    <citation type="journal article" date="2014" name="Int. J. Syst. Evol. Microbiol.">
        <title>Ramlibacter solisilvae sp. nov., isolated from forest soil, and emended description of the genus Ramlibacter.</title>
        <authorList>
            <person name="Lee H.J."/>
            <person name="Lee S.H."/>
            <person name="Lee S.S."/>
            <person name="Lee J.S."/>
            <person name="Kim Y."/>
            <person name="Kim S.C."/>
            <person name="Jeon C.O."/>
        </authorList>
    </citation>
    <scope>NUCLEOTIDE SEQUENCE [LARGE SCALE GENOMIC DNA]</scope>
    <source>
        <strain evidence="5 6">5-10</strain>
    </source>
</reference>